<proteinExistence type="predicted"/>
<feature type="transmembrane region" description="Helical" evidence="1">
    <location>
        <begin position="92"/>
        <end position="112"/>
    </location>
</feature>
<dbReference type="EMBL" id="MHOL01000005">
    <property type="protein sequence ID" value="OGZ63149.1"/>
    <property type="molecule type" value="Genomic_DNA"/>
</dbReference>
<dbReference type="Gene3D" id="1.10.3730.20">
    <property type="match status" value="1"/>
</dbReference>
<name>A0A1G2HL62_9BACT</name>
<evidence type="ECO:0000256" key="1">
    <source>
        <dbReference type="SAM" id="Phobius"/>
    </source>
</evidence>
<sequence length="300" mass="34950">MLIWLFIIILSYLFFSLSSFGDKLVLSSRANPKLYTFYVGFLSILVVFLIPFIKFDFPSFTALIWIILEAIVYLLALYSMFLALEKFDVSRVIPTIGAIQPMLILVLTWIFWGPQIMRKMDFLAFIMLFLGSIIISMEKTQKITVDFLKLSMFSSLMFSLDYVFSKFIFLNQPFLQGIIWMRIFSFLFVLIFLFSKEFRKEVFTKQTILDKKRGFVFLFAQLSGGIAYFLQSFAISLVPIAYLAVINSLRGVQYIFLFIITLFFSFLFPKILKEKVSKKIIIQKTISILFIVLGLATLIF</sequence>
<feature type="transmembrane region" description="Helical" evidence="1">
    <location>
        <begin position="280"/>
        <end position="299"/>
    </location>
</feature>
<feature type="transmembrane region" description="Helical" evidence="1">
    <location>
        <begin position="251"/>
        <end position="268"/>
    </location>
</feature>
<keyword evidence="1" id="KW-1133">Transmembrane helix</keyword>
<feature type="transmembrane region" description="Helical" evidence="1">
    <location>
        <begin position="6"/>
        <end position="26"/>
    </location>
</feature>
<comment type="caution">
    <text evidence="2">The sequence shown here is derived from an EMBL/GenBank/DDBJ whole genome shotgun (WGS) entry which is preliminary data.</text>
</comment>
<reference evidence="2 3" key="1">
    <citation type="journal article" date="2016" name="Nat. Commun.">
        <title>Thousands of microbial genomes shed light on interconnected biogeochemical processes in an aquifer system.</title>
        <authorList>
            <person name="Anantharaman K."/>
            <person name="Brown C.T."/>
            <person name="Hug L.A."/>
            <person name="Sharon I."/>
            <person name="Castelle C.J."/>
            <person name="Probst A.J."/>
            <person name="Thomas B.C."/>
            <person name="Singh A."/>
            <person name="Wilkins M.J."/>
            <person name="Karaoz U."/>
            <person name="Brodie E.L."/>
            <person name="Williams K.H."/>
            <person name="Hubbard S.S."/>
            <person name="Banfield J.F."/>
        </authorList>
    </citation>
    <scope>NUCLEOTIDE SEQUENCE [LARGE SCALE GENOMIC DNA]</scope>
</reference>
<organism evidence="2 3">
    <name type="scientific">Candidatus Staskawiczbacteria bacterium RIFCSPHIGHO2_01_FULL_34_27</name>
    <dbReference type="NCBI Taxonomy" id="1802199"/>
    <lineage>
        <taxon>Bacteria</taxon>
        <taxon>Candidatus Staskawicziibacteriota</taxon>
    </lineage>
</organism>
<dbReference type="AlphaFoldDB" id="A0A1G2HL62"/>
<evidence type="ECO:0000313" key="2">
    <source>
        <dbReference type="EMBL" id="OGZ63149.1"/>
    </source>
</evidence>
<protein>
    <recommendedName>
        <fullName evidence="4">EamA domain-containing protein</fullName>
    </recommendedName>
</protein>
<keyword evidence="1" id="KW-0472">Membrane</keyword>
<feature type="transmembrane region" description="Helical" evidence="1">
    <location>
        <begin position="35"/>
        <end position="53"/>
    </location>
</feature>
<feature type="transmembrane region" description="Helical" evidence="1">
    <location>
        <begin position="59"/>
        <end position="80"/>
    </location>
</feature>
<feature type="transmembrane region" description="Helical" evidence="1">
    <location>
        <begin position="215"/>
        <end position="245"/>
    </location>
</feature>
<accession>A0A1G2HL62</accession>
<dbReference type="SUPFAM" id="SSF103481">
    <property type="entry name" value="Multidrug resistance efflux transporter EmrE"/>
    <property type="match status" value="1"/>
</dbReference>
<dbReference type="InterPro" id="IPR037185">
    <property type="entry name" value="EmrE-like"/>
</dbReference>
<gene>
    <name evidence="2" type="ORF">A2639_03045</name>
</gene>
<dbReference type="Proteomes" id="UP000178991">
    <property type="component" value="Unassembled WGS sequence"/>
</dbReference>
<keyword evidence="1" id="KW-0812">Transmembrane</keyword>
<feature type="transmembrane region" description="Helical" evidence="1">
    <location>
        <begin position="174"/>
        <end position="194"/>
    </location>
</feature>
<feature type="transmembrane region" description="Helical" evidence="1">
    <location>
        <begin position="118"/>
        <end position="135"/>
    </location>
</feature>
<evidence type="ECO:0008006" key="4">
    <source>
        <dbReference type="Google" id="ProtNLM"/>
    </source>
</evidence>
<evidence type="ECO:0000313" key="3">
    <source>
        <dbReference type="Proteomes" id="UP000178991"/>
    </source>
</evidence>